<dbReference type="PANTHER" id="PTHR34818:SF1">
    <property type="entry name" value="PROTEIN BLI-3"/>
    <property type="match status" value="1"/>
</dbReference>
<evidence type="ECO:0000313" key="4">
    <source>
        <dbReference type="Proteomes" id="UP000256829"/>
    </source>
</evidence>
<evidence type="ECO:0000259" key="2">
    <source>
        <dbReference type="Pfam" id="PF16242"/>
    </source>
</evidence>
<keyword evidence="4" id="KW-1185">Reference proteome</keyword>
<dbReference type="InterPro" id="IPR012349">
    <property type="entry name" value="Split_barrel_FMN-bd"/>
</dbReference>
<dbReference type="EMBL" id="QTJR01000001">
    <property type="protein sequence ID" value="RDY69556.1"/>
    <property type="molecule type" value="Genomic_DNA"/>
</dbReference>
<dbReference type="Pfam" id="PF16242">
    <property type="entry name" value="Pyrid_ox_like"/>
    <property type="match status" value="1"/>
</dbReference>
<feature type="compositionally biased region" description="Low complexity" evidence="1">
    <location>
        <begin position="206"/>
        <end position="224"/>
    </location>
</feature>
<proteinExistence type="predicted"/>
<sequence length="233" mass="25727">MAGIDRNVKRIGELLKKIDIAMLTTTGADGFLMSRPLSTQDARFDGRRVWFFTETDSPKVAEIRRNPKVNLAYASKGKNVYISMTGTARVNRDREMIEELWNDAMKAFFPKGKNDPNLTLLEVDVHSVEYWDGPGSWIGKAVSFIIARVTKKEEVMGENRIVDLSEKRPRKRLPPSHANARTGAKSAAAKAPPKTAKKAAKKATTKRAGIAKKATVKRAGATGKTTKRTRAAS</sequence>
<comment type="caution">
    <text evidence="3">The sequence shown here is derived from an EMBL/GenBank/DDBJ whole genome shotgun (WGS) entry which is preliminary data.</text>
</comment>
<feature type="compositionally biased region" description="Low complexity" evidence="1">
    <location>
        <begin position="180"/>
        <end position="194"/>
    </location>
</feature>
<protein>
    <recommendedName>
        <fullName evidence="2">General stress protein FMN-binding split barrel domain-containing protein</fullName>
    </recommendedName>
</protein>
<dbReference type="SUPFAM" id="SSF50475">
    <property type="entry name" value="FMN-binding split barrel"/>
    <property type="match status" value="1"/>
</dbReference>
<evidence type="ECO:0000313" key="3">
    <source>
        <dbReference type="EMBL" id="RDY69556.1"/>
    </source>
</evidence>
<dbReference type="InterPro" id="IPR038725">
    <property type="entry name" value="YdaG_split_barrel_FMN-bd"/>
</dbReference>
<dbReference type="PANTHER" id="PTHR34818">
    <property type="entry name" value="PROTEIN BLI-3"/>
    <property type="match status" value="1"/>
</dbReference>
<reference evidence="3 4" key="1">
    <citation type="submission" date="2018-08" db="EMBL/GenBank/DDBJ databases">
        <title>Lysobacter soli KCTC 22011, whole genome shotgun sequence.</title>
        <authorList>
            <person name="Zhang X."/>
            <person name="Feng G."/>
            <person name="Zhu H."/>
        </authorList>
    </citation>
    <scope>NUCLEOTIDE SEQUENCE [LARGE SCALE GENOMIC DNA]</scope>
    <source>
        <strain evidence="3 4">KCTC 22011</strain>
    </source>
</reference>
<gene>
    <name evidence="3" type="ORF">DX912_02070</name>
</gene>
<feature type="region of interest" description="Disordered" evidence="1">
    <location>
        <begin position="163"/>
        <end position="233"/>
    </location>
</feature>
<dbReference type="AlphaFoldDB" id="A0A3D8VJL1"/>
<feature type="domain" description="General stress protein FMN-binding split barrel" evidence="2">
    <location>
        <begin position="8"/>
        <end position="153"/>
    </location>
</feature>
<dbReference type="InterPro" id="IPR052917">
    <property type="entry name" value="Stress-Dev_Protein"/>
</dbReference>
<accession>A0A3D8VJL1</accession>
<evidence type="ECO:0000256" key="1">
    <source>
        <dbReference type="SAM" id="MobiDB-lite"/>
    </source>
</evidence>
<organism evidence="3 4">
    <name type="scientific">Lysobacter soli</name>
    <dbReference type="NCBI Taxonomy" id="453783"/>
    <lineage>
        <taxon>Bacteria</taxon>
        <taxon>Pseudomonadati</taxon>
        <taxon>Pseudomonadota</taxon>
        <taxon>Gammaproteobacteria</taxon>
        <taxon>Lysobacterales</taxon>
        <taxon>Lysobacteraceae</taxon>
        <taxon>Lysobacter</taxon>
    </lineage>
</organism>
<name>A0A3D8VJL1_9GAMM</name>
<feature type="compositionally biased region" description="Basic residues" evidence="1">
    <location>
        <begin position="195"/>
        <end position="205"/>
    </location>
</feature>
<dbReference type="Proteomes" id="UP000256829">
    <property type="component" value="Unassembled WGS sequence"/>
</dbReference>
<dbReference type="Gene3D" id="2.30.110.10">
    <property type="entry name" value="Electron Transport, Fmn-binding Protein, Chain A"/>
    <property type="match status" value="1"/>
</dbReference>